<evidence type="ECO:0000256" key="1">
    <source>
        <dbReference type="SAM" id="SignalP"/>
    </source>
</evidence>
<dbReference type="RefSeq" id="WP_087482732.1">
    <property type="nucleotide sequence ID" value="NZ_AP024883.1"/>
</dbReference>
<dbReference type="Proteomes" id="UP000196125">
    <property type="component" value="Unassembled WGS sequence"/>
</dbReference>
<evidence type="ECO:0000313" key="5">
    <source>
        <dbReference type="Proteomes" id="UP001283366"/>
    </source>
</evidence>
<accession>A0A1Y6IYI3</accession>
<dbReference type="EMBL" id="JAWRCO010000001">
    <property type="protein sequence ID" value="MDW6002377.1"/>
    <property type="molecule type" value="Genomic_DNA"/>
</dbReference>
<protein>
    <submittedName>
        <fullName evidence="3">Uncharacterized protein</fullName>
    </submittedName>
</protein>
<feature type="signal peptide" evidence="1">
    <location>
        <begin position="1"/>
        <end position="18"/>
    </location>
</feature>
<gene>
    <name evidence="2" type="ORF">SBX37_05795</name>
    <name evidence="3" type="ORF">VIM7927_04061</name>
</gene>
<reference evidence="2 5" key="2">
    <citation type="submission" date="2023-11" db="EMBL/GenBank/DDBJ databases">
        <title>Plant-associative lifestyle of Vibrio porteresiae and its evolutionary dynamics.</title>
        <authorList>
            <person name="Rameshkumar N."/>
            <person name="Kirti K."/>
        </authorList>
    </citation>
    <scope>NUCLEOTIDE SEQUENCE [LARGE SCALE GENOMIC DNA]</scope>
    <source>
        <strain evidence="2 5">MSSRF38</strain>
    </source>
</reference>
<proteinExistence type="predicted"/>
<keyword evidence="1" id="KW-0732">Signal</keyword>
<dbReference type="OrthoDB" id="9840658at2"/>
<dbReference type="EMBL" id="FXXI01000012">
    <property type="protein sequence ID" value="SMS02724.1"/>
    <property type="molecule type" value="Genomic_DNA"/>
</dbReference>
<organism evidence="3 4">
    <name type="scientific">Vibrio mangrovi</name>
    <dbReference type="NCBI Taxonomy" id="474394"/>
    <lineage>
        <taxon>Bacteria</taxon>
        <taxon>Pseudomonadati</taxon>
        <taxon>Pseudomonadota</taxon>
        <taxon>Gammaproteobacteria</taxon>
        <taxon>Vibrionales</taxon>
        <taxon>Vibrionaceae</taxon>
        <taxon>Vibrio</taxon>
    </lineage>
</organism>
<feature type="chain" id="PRO_5013368793" evidence="1">
    <location>
        <begin position="19"/>
        <end position="105"/>
    </location>
</feature>
<reference evidence="3 4" key="1">
    <citation type="submission" date="2017-05" db="EMBL/GenBank/DDBJ databases">
        <authorList>
            <person name="Song R."/>
            <person name="Chenine A.L."/>
            <person name="Ruprecht R.M."/>
        </authorList>
    </citation>
    <scope>NUCLEOTIDE SEQUENCE [LARGE SCALE GENOMIC DNA]</scope>
    <source>
        <strain evidence="3 4">CECT 7927</strain>
    </source>
</reference>
<evidence type="ECO:0000313" key="2">
    <source>
        <dbReference type="EMBL" id="MDW6002377.1"/>
    </source>
</evidence>
<sequence>MRSILFILATLASFSVLSAEWVGPLDTGAIEVHQSGVYFVQTTPIVTNISCKNYNYIKFPSDNAKLADRAMSIGLSASMARKKVKFYISQCDGEYLVASAIMLPE</sequence>
<name>A0A1Y6IYI3_9VIBR</name>
<evidence type="ECO:0000313" key="3">
    <source>
        <dbReference type="EMBL" id="SMS02724.1"/>
    </source>
</evidence>
<evidence type="ECO:0000313" key="4">
    <source>
        <dbReference type="Proteomes" id="UP000196125"/>
    </source>
</evidence>
<keyword evidence="5" id="KW-1185">Reference proteome</keyword>
<dbReference type="Proteomes" id="UP001283366">
    <property type="component" value="Unassembled WGS sequence"/>
</dbReference>
<dbReference type="AlphaFoldDB" id="A0A1Y6IYI3"/>